<dbReference type="SUPFAM" id="SSF52047">
    <property type="entry name" value="RNI-like"/>
    <property type="match status" value="1"/>
</dbReference>
<dbReference type="AlphaFoldDB" id="A0A3Q3FW83"/>
<keyword evidence="2" id="KW-0677">Repeat</keyword>
<dbReference type="Ensembl" id="ENSLBET00000026187.1">
    <property type="protein sequence ID" value="ENSLBEP00000024921.1"/>
    <property type="gene ID" value="ENSLBEG00000019033.1"/>
</dbReference>
<organism evidence="3 4">
    <name type="scientific">Labrus bergylta</name>
    <name type="common">ballan wrasse</name>
    <dbReference type="NCBI Taxonomy" id="56723"/>
    <lineage>
        <taxon>Eukaryota</taxon>
        <taxon>Metazoa</taxon>
        <taxon>Chordata</taxon>
        <taxon>Craniata</taxon>
        <taxon>Vertebrata</taxon>
        <taxon>Euteleostomi</taxon>
        <taxon>Actinopterygii</taxon>
        <taxon>Neopterygii</taxon>
        <taxon>Teleostei</taxon>
        <taxon>Neoteleostei</taxon>
        <taxon>Acanthomorphata</taxon>
        <taxon>Eupercaria</taxon>
        <taxon>Labriformes</taxon>
        <taxon>Labridae</taxon>
        <taxon>Labrus</taxon>
    </lineage>
</organism>
<dbReference type="Proteomes" id="UP000261660">
    <property type="component" value="Unplaced"/>
</dbReference>
<evidence type="ECO:0000256" key="2">
    <source>
        <dbReference type="ARBA" id="ARBA00022737"/>
    </source>
</evidence>
<protein>
    <recommendedName>
        <fullName evidence="5">SPRY-associated domain-containing protein</fullName>
    </recommendedName>
</protein>
<dbReference type="InParanoid" id="A0A3Q3FW83"/>
<dbReference type="InterPro" id="IPR051261">
    <property type="entry name" value="NLR"/>
</dbReference>
<dbReference type="STRING" id="56723.ENSLBEP00000024921"/>
<dbReference type="Gene3D" id="3.80.10.10">
    <property type="entry name" value="Ribonuclease Inhibitor"/>
    <property type="match status" value="1"/>
</dbReference>
<reference evidence="3" key="2">
    <citation type="submission" date="2025-09" db="UniProtKB">
        <authorList>
            <consortium name="Ensembl"/>
        </authorList>
    </citation>
    <scope>IDENTIFICATION</scope>
</reference>
<dbReference type="InterPro" id="IPR032675">
    <property type="entry name" value="LRR_dom_sf"/>
</dbReference>
<sequence>MSLTPISHFMILCISDLSNFNHQLLSHCRLSETHCDVVASALKSNPSHLRELDLSGNKLLDSGVKLSAGLQSPNCKLESLSYSFSQSLWYISRIILDICKTVSAFLKTVRTNSKTPWITCKSQSLAQNP</sequence>
<accession>A0A3Q3FW83</accession>
<evidence type="ECO:0000256" key="1">
    <source>
        <dbReference type="ARBA" id="ARBA00022614"/>
    </source>
</evidence>
<evidence type="ECO:0000313" key="3">
    <source>
        <dbReference type="Ensembl" id="ENSLBEP00000024921.1"/>
    </source>
</evidence>
<dbReference type="GeneTree" id="ENSGT00940000177511"/>
<evidence type="ECO:0000313" key="4">
    <source>
        <dbReference type="Proteomes" id="UP000261660"/>
    </source>
</evidence>
<name>A0A3Q3FW83_9LABR</name>
<keyword evidence="1" id="KW-0433">Leucine-rich repeat</keyword>
<keyword evidence="4" id="KW-1185">Reference proteome</keyword>
<reference evidence="3" key="1">
    <citation type="submission" date="2025-08" db="UniProtKB">
        <authorList>
            <consortium name="Ensembl"/>
        </authorList>
    </citation>
    <scope>IDENTIFICATION</scope>
</reference>
<proteinExistence type="predicted"/>
<dbReference type="PANTHER" id="PTHR24106">
    <property type="entry name" value="NACHT, LRR AND CARD DOMAINS-CONTAINING"/>
    <property type="match status" value="1"/>
</dbReference>
<evidence type="ECO:0008006" key="5">
    <source>
        <dbReference type="Google" id="ProtNLM"/>
    </source>
</evidence>